<dbReference type="KEGG" id="dpt:Deipr_0059"/>
<reference evidence="3 4" key="2">
    <citation type="journal article" date="2012" name="Stand. Genomic Sci.">
        <title>Complete genome sequence of the orange-red pigmented, radioresistant Deinococcus proteolyticus type strain (MRP(T)).</title>
        <authorList>
            <person name="Copeland A."/>
            <person name="Zeytun A."/>
            <person name="Yassawong M."/>
            <person name="Nolan M."/>
            <person name="Lucas S."/>
            <person name="Hammon N."/>
            <person name="Deshpande S."/>
            <person name="Cheng J.F."/>
            <person name="Han C."/>
            <person name="Tapia R."/>
            <person name="Goodwin L.A."/>
            <person name="Pitluck S."/>
            <person name="Mavromatis K."/>
            <person name="Liolios K."/>
            <person name="Pagani I."/>
            <person name="Ivanova N."/>
            <person name="Mikhailova N."/>
            <person name="Pati A."/>
            <person name="Chen A."/>
            <person name="Palaniappan K."/>
            <person name="Land M."/>
            <person name="Hauser L."/>
            <person name="Jeffries C.D."/>
            <person name="Brambilla E.M."/>
            <person name="Rohde M."/>
            <person name="Sikorski J."/>
            <person name="Pukall R."/>
            <person name="Goker M."/>
            <person name="Detter J.C."/>
            <person name="Woyke T."/>
            <person name="Bristow J."/>
            <person name="Eisen J.A."/>
            <person name="Markowitz V."/>
            <person name="Hugenholtz P."/>
            <person name="Kyrpides N.C."/>
            <person name="Klenk H.P."/>
            <person name="Lapidus A."/>
        </authorList>
    </citation>
    <scope>NUCLEOTIDE SEQUENCE [LARGE SCALE GENOMIC DNA]</scope>
    <source>
        <strain evidence="4">ATCC 35074 / DSM 20540 / JCM 6276 / NBRC 101906 / NCIMB 13154 / VKM Ac-1939 / CCM 2703 / MRP</strain>
    </source>
</reference>
<dbReference type="EMBL" id="CP002536">
    <property type="protein sequence ID" value="ADY25235.1"/>
    <property type="molecule type" value="Genomic_DNA"/>
</dbReference>
<name>F0RIX6_DEIPM</name>
<dbReference type="Gene3D" id="3.40.50.2300">
    <property type="match status" value="1"/>
</dbReference>
<dbReference type="InterPro" id="IPR001789">
    <property type="entry name" value="Sig_transdc_resp-reg_receiver"/>
</dbReference>
<dbReference type="SMART" id="SM00448">
    <property type="entry name" value="REC"/>
    <property type="match status" value="1"/>
</dbReference>
<dbReference type="eggNOG" id="COG3706">
    <property type="taxonomic scope" value="Bacteria"/>
</dbReference>
<dbReference type="OrthoDB" id="9785718at2"/>
<dbReference type="AlphaFoldDB" id="F0RIX6"/>
<dbReference type="InterPro" id="IPR052893">
    <property type="entry name" value="TCS_response_regulator"/>
</dbReference>
<dbReference type="Pfam" id="PF00072">
    <property type="entry name" value="Response_reg"/>
    <property type="match status" value="1"/>
</dbReference>
<dbReference type="Proteomes" id="UP000007718">
    <property type="component" value="Chromosome"/>
</dbReference>
<evidence type="ECO:0000259" key="2">
    <source>
        <dbReference type="PROSITE" id="PS50110"/>
    </source>
</evidence>
<dbReference type="GO" id="GO:0000160">
    <property type="term" value="P:phosphorelay signal transduction system"/>
    <property type="evidence" value="ECO:0007669"/>
    <property type="project" value="InterPro"/>
</dbReference>
<dbReference type="HOGENOM" id="CLU_000445_69_17_0"/>
<accession>F0RIX6</accession>
<dbReference type="STRING" id="693977.Deipr_0059"/>
<gene>
    <name evidence="3" type="ordered locus">Deipr_0059</name>
</gene>
<proteinExistence type="predicted"/>
<dbReference type="InterPro" id="IPR011006">
    <property type="entry name" value="CheY-like_superfamily"/>
</dbReference>
<evidence type="ECO:0000256" key="1">
    <source>
        <dbReference type="PROSITE-ProRule" id="PRU00169"/>
    </source>
</evidence>
<protein>
    <submittedName>
        <fullName evidence="3">Response regulator receiver protein</fullName>
    </submittedName>
</protein>
<keyword evidence="1" id="KW-0597">Phosphoprotein</keyword>
<dbReference type="PANTHER" id="PTHR44520:SF2">
    <property type="entry name" value="RESPONSE REGULATOR RCP1"/>
    <property type="match status" value="1"/>
</dbReference>
<dbReference type="RefSeq" id="WP_013613844.1">
    <property type="nucleotide sequence ID" value="NC_015161.1"/>
</dbReference>
<reference evidence="4" key="1">
    <citation type="submission" date="2011-02" db="EMBL/GenBank/DDBJ databases">
        <title>The complete sequence of chromosome of Deinococcus proteolyticus DSM 20540.</title>
        <authorList>
            <consortium name="US DOE Joint Genome Institute (JGI-PGF)"/>
            <person name="Lucas S."/>
            <person name="Copeland A."/>
            <person name="Lapidus A."/>
            <person name="Bruce D."/>
            <person name="Goodwin L."/>
            <person name="Pitluck S."/>
            <person name="Kyrpides N."/>
            <person name="Mavromatis K."/>
            <person name="Pagani I."/>
            <person name="Ivanova N."/>
            <person name="Ovchinnikova G."/>
            <person name="Zeytun A."/>
            <person name="Detter J.C."/>
            <person name="Han C."/>
            <person name="Land M."/>
            <person name="Hauser L."/>
            <person name="Markowitz V."/>
            <person name="Cheng J.-F."/>
            <person name="Hugenholtz P."/>
            <person name="Woyke T."/>
            <person name="Wu D."/>
            <person name="Pukall R."/>
            <person name="Steenblock K."/>
            <person name="Brambilla E."/>
            <person name="Klenk H.-P."/>
            <person name="Eisen J.A."/>
        </authorList>
    </citation>
    <scope>NUCLEOTIDE SEQUENCE [LARGE SCALE GENOMIC DNA]</scope>
    <source>
        <strain evidence="4">ATCC 35074 / DSM 20540 / JCM 6276 / NBRC 101906 / NCIMB 13154 / VKM Ac-1939 / CCM 2703 / MRP</strain>
    </source>
</reference>
<dbReference type="PROSITE" id="PS50110">
    <property type="entry name" value="RESPONSE_REGULATORY"/>
    <property type="match status" value="1"/>
</dbReference>
<keyword evidence="4" id="KW-1185">Reference proteome</keyword>
<sequence length="148" mass="16261">MTAEQTRHSILLVDDDANDRELAQIVFSELAAESGDRANVQILSGGQEALDFLSRQAAQPGQLPDVVLLDLNMPQMDGLSVLQAIRGNPATATLPVVILSTSRERSDVQRSYTLGANAYVVKPLDYDHFHRTIASVLDFWTGQNQVNR</sequence>
<evidence type="ECO:0000313" key="3">
    <source>
        <dbReference type="EMBL" id="ADY25235.1"/>
    </source>
</evidence>
<evidence type="ECO:0000313" key="4">
    <source>
        <dbReference type="Proteomes" id="UP000007718"/>
    </source>
</evidence>
<feature type="modified residue" description="4-aspartylphosphate" evidence="1">
    <location>
        <position position="70"/>
    </location>
</feature>
<dbReference type="CDD" id="cd17557">
    <property type="entry name" value="REC_Rcp-like"/>
    <property type="match status" value="1"/>
</dbReference>
<dbReference type="SUPFAM" id="SSF52172">
    <property type="entry name" value="CheY-like"/>
    <property type="match status" value="1"/>
</dbReference>
<organism evidence="3 4">
    <name type="scientific">Deinococcus proteolyticus (strain ATCC 35074 / DSM 20540 / JCM 6276 / NBRC 101906 / NCIMB 13154 / VKM Ac-1939 / CCM 2703 / MRP)</name>
    <dbReference type="NCBI Taxonomy" id="693977"/>
    <lineage>
        <taxon>Bacteria</taxon>
        <taxon>Thermotogati</taxon>
        <taxon>Deinococcota</taxon>
        <taxon>Deinococci</taxon>
        <taxon>Deinococcales</taxon>
        <taxon>Deinococcaceae</taxon>
        <taxon>Deinococcus</taxon>
    </lineage>
</organism>
<feature type="domain" description="Response regulatory" evidence="2">
    <location>
        <begin position="9"/>
        <end position="137"/>
    </location>
</feature>
<dbReference type="PANTHER" id="PTHR44520">
    <property type="entry name" value="RESPONSE REGULATOR RCP1-RELATED"/>
    <property type="match status" value="1"/>
</dbReference>